<feature type="non-terminal residue" evidence="2">
    <location>
        <position position="1"/>
    </location>
</feature>
<gene>
    <name evidence="2" type="ORF">S01H1_84690</name>
</gene>
<sequence length="122" mass="14060">DLHSEKAEKLENRVDYTFAWEKKGVYVPWEEGGAKLLVGATISGKEVRTFYGEDLDIPEKFIRYVNRQLTLGSLITSFSFIVLLVWLGWAAMIIATRRYSLIIRLSWRWYLAIGAGIFILSI</sequence>
<dbReference type="EMBL" id="BARS01057890">
    <property type="protein sequence ID" value="GAG43672.1"/>
    <property type="molecule type" value="Genomic_DNA"/>
</dbReference>
<protein>
    <submittedName>
        <fullName evidence="2">Uncharacterized protein</fullName>
    </submittedName>
</protein>
<keyword evidence="1" id="KW-1133">Transmembrane helix</keyword>
<evidence type="ECO:0000256" key="1">
    <source>
        <dbReference type="SAM" id="Phobius"/>
    </source>
</evidence>
<feature type="non-terminal residue" evidence="2">
    <location>
        <position position="122"/>
    </location>
</feature>
<keyword evidence="1" id="KW-0472">Membrane</keyword>
<feature type="transmembrane region" description="Helical" evidence="1">
    <location>
        <begin position="69"/>
        <end position="95"/>
    </location>
</feature>
<keyword evidence="1" id="KW-0812">Transmembrane</keyword>
<accession>X0Y8P7</accession>
<evidence type="ECO:0000313" key="2">
    <source>
        <dbReference type="EMBL" id="GAG43672.1"/>
    </source>
</evidence>
<proteinExistence type="predicted"/>
<name>X0Y8P7_9ZZZZ</name>
<dbReference type="AlphaFoldDB" id="X0Y8P7"/>
<feature type="transmembrane region" description="Helical" evidence="1">
    <location>
        <begin position="101"/>
        <end position="120"/>
    </location>
</feature>
<reference evidence="2" key="1">
    <citation type="journal article" date="2014" name="Front. Microbiol.">
        <title>High frequency of phylogenetically diverse reductive dehalogenase-homologous genes in deep subseafloor sedimentary metagenomes.</title>
        <authorList>
            <person name="Kawai M."/>
            <person name="Futagami T."/>
            <person name="Toyoda A."/>
            <person name="Takaki Y."/>
            <person name="Nishi S."/>
            <person name="Hori S."/>
            <person name="Arai W."/>
            <person name="Tsubouchi T."/>
            <person name="Morono Y."/>
            <person name="Uchiyama I."/>
            <person name="Ito T."/>
            <person name="Fujiyama A."/>
            <person name="Inagaki F."/>
            <person name="Takami H."/>
        </authorList>
    </citation>
    <scope>NUCLEOTIDE SEQUENCE</scope>
    <source>
        <strain evidence="2">Expedition CK06-06</strain>
    </source>
</reference>
<organism evidence="2">
    <name type="scientific">marine sediment metagenome</name>
    <dbReference type="NCBI Taxonomy" id="412755"/>
    <lineage>
        <taxon>unclassified sequences</taxon>
        <taxon>metagenomes</taxon>
        <taxon>ecological metagenomes</taxon>
    </lineage>
</organism>
<comment type="caution">
    <text evidence="2">The sequence shown here is derived from an EMBL/GenBank/DDBJ whole genome shotgun (WGS) entry which is preliminary data.</text>
</comment>